<dbReference type="EMBL" id="JBHSIW010000006">
    <property type="protein sequence ID" value="MFC4902730.1"/>
    <property type="molecule type" value="Genomic_DNA"/>
</dbReference>
<dbReference type="RefSeq" id="WP_277552193.1">
    <property type="nucleotide sequence ID" value="NZ_JARAMH010000024.1"/>
</dbReference>
<evidence type="ECO:0000313" key="1">
    <source>
        <dbReference type="EMBL" id="MFC4902730.1"/>
    </source>
</evidence>
<name>A0ABV9TH75_9MICC</name>
<keyword evidence="2" id="KW-1185">Reference proteome</keyword>
<comment type="caution">
    <text evidence="1">The sequence shown here is derived from an EMBL/GenBank/DDBJ whole genome shotgun (WGS) entry which is preliminary data.</text>
</comment>
<sequence length="75" mass="8485">MGKQRSLLRSLTTGFAGRKHCCKGNKRHVILKGNRILVIKIERNSFHYCLDCALKFIATARKDLTALETELQATP</sequence>
<dbReference type="Proteomes" id="UP001595797">
    <property type="component" value="Unassembled WGS sequence"/>
</dbReference>
<gene>
    <name evidence="1" type="ORF">ACFPCS_04015</name>
</gene>
<accession>A0ABV9TH75</accession>
<proteinExistence type="predicted"/>
<organism evidence="1 2">
    <name type="scientific">Kocuria oceani</name>
    <dbReference type="NCBI Taxonomy" id="988827"/>
    <lineage>
        <taxon>Bacteria</taxon>
        <taxon>Bacillati</taxon>
        <taxon>Actinomycetota</taxon>
        <taxon>Actinomycetes</taxon>
        <taxon>Micrococcales</taxon>
        <taxon>Micrococcaceae</taxon>
        <taxon>Kocuria</taxon>
    </lineage>
</organism>
<evidence type="ECO:0000313" key="2">
    <source>
        <dbReference type="Proteomes" id="UP001595797"/>
    </source>
</evidence>
<reference evidence="2" key="1">
    <citation type="journal article" date="2019" name="Int. J. Syst. Evol. Microbiol.">
        <title>The Global Catalogue of Microorganisms (GCM) 10K type strain sequencing project: providing services to taxonomists for standard genome sequencing and annotation.</title>
        <authorList>
            <consortium name="The Broad Institute Genomics Platform"/>
            <consortium name="The Broad Institute Genome Sequencing Center for Infectious Disease"/>
            <person name="Wu L."/>
            <person name="Ma J."/>
        </authorList>
    </citation>
    <scope>NUCLEOTIDE SEQUENCE [LARGE SCALE GENOMIC DNA]</scope>
    <source>
        <strain evidence="2">CGMCC 4.6946</strain>
    </source>
</reference>
<protein>
    <submittedName>
        <fullName evidence="1">Uncharacterized protein</fullName>
    </submittedName>
</protein>